<organism evidence="17 18">
    <name type="scientific">Polaromonas vacuolata</name>
    <dbReference type="NCBI Taxonomy" id="37448"/>
    <lineage>
        <taxon>Bacteria</taxon>
        <taxon>Pseudomonadati</taxon>
        <taxon>Pseudomonadota</taxon>
        <taxon>Betaproteobacteria</taxon>
        <taxon>Burkholderiales</taxon>
        <taxon>Comamonadaceae</taxon>
        <taxon>Polaromonas</taxon>
    </lineage>
</organism>
<dbReference type="FunFam" id="3.30.499.10:FF:000002">
    <property type="entry name" value="Aconitate hydratase"/>
    <property type="match status" value="1"/>
</dbReference>
<dbReference type="InterPro" id="IPR036008">
    <property type="entry name" value="Aconitase_4Fe-4S_dom"/>
</dbReference>
<dbReference type="InterPro" id="IPR015931">
    <property type="entry name" value="Acnase/IPM_dHydase_lsu_aba_1/3"/>
</dbReference>
<evidence type="ECO:0000259" key="15">
    <source>
        <dbReference type="Pfam" id="PF00330"/>
    </source>
</evidence>
<comment type="catalytic activity">
    <reaction evidence="11">
        <text>citrate = D-threo-isocitrate</text>
        <dbReference type="Rhea" id="RHEA:10336"/>
        <dbReference type="ChEBI" id="CHEBI:15562"/>
        <dbReference type="ChEBI" id="CHEBI:16947"/>
        <dbReference type="EC" id="4.2.1.3"/>
    </reaction>
</comment>
<dbReference type="UniPathway" id="UPA00223">
    <property type="reaction ID" value="UER00718"/>
</dbReference>
<comment type="similarity">
    <text evidence="3">Belongs to the aconitase/IPM isomerase family.</text>
</comment>
<name>A0A6H2H8C7_9BURK</name>
<evidence type="ECO:0000313" key="17">
    <source>
        <dbReference type="EMBL" id="QJC55736.1"/>
    </source>
</evidence>
<evidence type="ECO:0000256" key="11">
    <source>
        <dbReference type="ARBA" id="ARBA00023501"/>
    </source>
</evidence>
<dbReference type="PROSITE" id="PS01244">
    <property type="entry name" value="ACONITASE_2"/>
    <property type="match status" value="1"/>
</dbReference>
<dbReference type="GO" id="GO:0006099">
    <property type="term" value="P:tricarboxylic acid cycle"/>
    <property type="evidence" value="ECO:0007669"/>
    <property type="project" value="UniProtKB-UniPathway"/>
</dbReference>
<dbReference type="InterPro" id="IPR018136">
    <property type="entry name" value="Aconitase_4Fe-4S_BS"/>
</dbReference>
<evidence type="ECO:0000256" key="1">
    <source>
        <dbReference type="ARBA" id="ARBA00001966"/>
    </source>
</evidence>
<dbReference type="NCBIfam" id="NF009520">
    <property type="entry name" value="PRK12881.1"/>
    <property type="match status" value="1"/>
</dbReference>
<keyword evidence="10 17" id="KW-0456">Lyase</keyword>
<sequence length="991" mass="107401">MAKTPTQTAAKTVKKESTKALAKTSLKTPLKAVSKSKTPRSLKHAFANTLKPFETASGKAGKFYSLPALAKQFPNVSRLPVSLRIILESVLRNCDGNRVTAEHVAELANWKPNAKRTEEVPFLVSRVVLQDFTGVPLLADLAAMRSVAVKLGKNPKTIEPLVPVDLVVDHSIMVDFYGKKNSLDLNMKLEFKRNNERYQFMKWGMQAFKTFGVVPPGFGIVHQVNLEYLARGVHKTPDAVYYPDTLVGTDSHTTMINGIGVVAWGVGGIEAEAAMLGQPVYFLTPDVVGFELTGKLREGVTATDLVLRVTEQLRREKVVGKFVEFFGEGTRSLSLPDRATIGNMSPEYGATMGFFPVDDKTLDYFRGTGRTKSEIEAFEAYFRAQGLFGVANAGDIDYSQVVSLDLGDVTPSLAGPKRPQDRIELGNVADQFTTLYSQSSAKDGFNQPAETLNLRHTLRQANDAKPLAKQNTAATTSANVSAAGFPTSAKAVAEAKKGQVNIGNGDVLIAAITSCTNTSNPSVLLAAGLLAKKAVLAGLKVQPHIKTSLAPGSRIVTEYLTETGLMPYLEKLGFSLAGYGCTTCIGNSGDLTPEINEAINENDLICAAVLSGNRNFEARIHPYIKANFLASPPLVVAYAIAGTVMRDLMTEPVGQGKGGKDVYLGDIWPTSDEIQALMKFAMNGKAFRANYAKVKTEPGKLWEKIQGVTGTSYTWPVSTYIAEPPFFKDFEMECVATDAMVKGSTAKRVNNDVLGARIMALFGDSITTDHISPAGSIQTSSPAGSWLKEHGVLPADFNSYGSRRGNHEVMMRGTFANVRIKNLMIPAEANGSREEGGLTLFQPSGEKMFIYDAAMKYMDQNQGTVVFAGEEYGTGSSRDWAAKGTQLLGIKAVIARSFERIHRSNLVGMGVLPLQFKAGDSWETLGLKGDETVDVIVHPDLKPQSDAKLVIIKADGKRQEITLTLRVDTPIEADYYRNGGILPYVLRQLLA</sequence>
<dbReference type="SUPFAM" id="SSF52016">
    <property type="entry name" value="LeuD/IlvD-like"/>
    <property type="match status" value="1"/>
</dbReference>
<dbReference type="PROSITE" id="PS00450">
    <property type="entry name" value="ACONITASE_1"/>
    <property type="match status" value="1"/>
</dbReference>
<feature type="domain" description="Aconitase A/isopropylmalate dehydratase small subunit swivel" evidence="16">
    <location>
        <begin position="786"/>
        <end position="918"/>
    </location>
</feature>
<evidence type="ECO:0000259" key="16">
    <source>
        <dbReference type="Pfam" id="PF00694"/>
    </source>
</evidence>
<protein>
    <recommendedName>
        <fullName evidence="5">Aconitate hydratase A</fullName>
        <ecNumber evidence="4">4.2.1.3</ecNumber>
    </recommendedName>
    <alternativeName>
        <fullName evidence="13">Iron-responsive protein-like</fullName>
    </alternativeName>
    <alternativeName>
        <fullName evidence="12">RNA-binding protein</fullName>
    </alternativeName>
</protein>
<evidence type="ECO:0000256" key="10">
    <source>
        <dbReference type="ARBA" id="ARBA00023239"/>
    </source>
</evidence>
<dbReference type="InterPro" id="IPR015928">
    <property type="entry name" value="Aconitase/3IPM_dehydase_swvl"/>
</dbReference>
<dbReference type="PRINTS" id="PR00415">
    <property type="entry name" value="ACONITASE"/>
</dbReference>
<dbReference type="PANTHER" id="PTHR11670">
    <property type="entry name" value="ACONITASE/IRON-RESPONSIVE ELEMENT FAMILY MEMBER"/>
    <property type="match status" value="1"/>
</dbReference>
<reference evidence="17 18" key="1">
    <citation type="submission" date="2020-04" db="EMBL/GenBank/DDBJ databases">
        <title>Complete genome of a Psychrophilic, Marine, Gas Vacuolate Bacterium Polaromonas vacuolata KCTC 22033T.</title>
        <authorList>
            <person name="Hwang K."/>
            <person name="Kim K.M."/>
        </authorList>
    </citation>
    <scope>NUCLEOTIDE SEQUENCE [LARGE SCALE GENOMIC DNA]</scope>
    <source>
        <strain evidence="17 18">KCTC 22033</strain>
    </source>
</reference>
<keyword evidence="18" id="KW-1185">Reference proteome</keyword>
<evidence type="ECO:0000256" key="2">
    <source>
        <dbReference type="ARBA" id="ARBA00004717"/>
    </source>
</evidence>
<evidence type="ECO:0000256" key="8">
    <source>
        <dbReference type="ARBA" id="ARBA00023004"/>
    </source>
</evidence>
<evidence type="ECO:0000256" key="14">
    <source>
        <dbReference type="SAM" id="MobiDB-lite"/>
    </source>
</evidence>
<dbReference type="EMBL" id="CP051461">
    <property type="protein sequence ID" value="QJC55736.1"/>
    <property type="molecule type" value="Genomic_DNA"/>
</dbReference>
<keyword evidence="6" id="KW-0004">4Fe-4S</keyword>
<dbReference type="KEGG" id="pvac:HC248_01018"/>
<dbReference type="Gene3D" id="6.10.190.10">
    <property type="match status" value="1"/>
</dbReference>
<dbReference type="SUPFAM" id="SSF53732">
    <property type="entry name" value="Aconitase iron-sulfur domain"/>
    <property type="match status" value="1"/>
</dbReference>
<dbReference type="InterPro" id="IPR044137">
    <property type="entry name" value="AcnA_IRP_Swivel"/>
</dbReference>
<comment type="pathway">
    <text evidence="2">Carbohydrate metabolism; tricarboxylic acid cycle; isocitrate from oxaloacetate: step 2/2.</text>
</comment>
<feature type="domain" description="Aconitase/3-isopropylmalate dehydratase large subunit alpha/beta/alpha" evidence="15">
    <location>
        <begin position="110"/>
        <end position="642"/>
    </location>
</feature>
<feature type="compositionally biased region" description="Polar residues" evidence="14">
    <location>
        <begin position="1"/>
        <end position="10"/>
    </location>
</feature>
<evidence type="ECO:0000313" key="18">
    <source>
        <dbReference type="Proteomes" id="UP000502041"/>
    </source>
</evidence>
<dbReference type="Pfam" id="PF00330">
    <property type="entry name" value="Aconitase"/>
    <property type="match status" value="1"/>
</dbReference>
<dbReference type="Gene3D" id="3.20.19.10">
    <property type="entry name" value="Aconitase, domain 4"/>
    <property type="match status" value="1"/>
</dbReference>
<dbReference type="EC" id="4.2.1.3" evidence="4"/>
<dbReference type="AlphaFoldDB" id="A0A6H2H8C7"/>
<evidence type="ECO:0000256" key="6">
    <source>
        <dbReference type="ARBA" id="ARBA00022485"/>
    </source>
</evidence>
<evidence type="ECO:0000256" key="7">
    <source>
        <dbReference type="ARBA" id="ARBA00022723"/>
    </source>
</evidence>
<dbReference type="Gene3D" id="3.30.499.10">
    <property type="entry name" value="Aconitase, domain 3"/>
    <property type="match status" value="2"/>
</dbReference>
<dbReference type="CDD" id="cd01586">
    <property type="entry name" value="AcnA_IRP"/>
    <property type="match status" value="1"/>
</dbReference>
<dbReference type="InterPro" id="IPR001030">
    <property type="entry name" value="Acoase/IPM_deHydtase_lsu_aba"/>
</dbReference>
<dbReference type="InterPro" id="IPR006249">
    <property type="entry name" value="Aconitase/IRP2"/>
</dbReference>
<evidence type="ECO:0000256" key="3">
    <source>
        <dbReference type="ARBA" id="ARBA00007185"/>
    </source>
</evidence>
<dbReference type="NCBIfam" id="NF006757">
    <property type="entry name" value="PRK09277.1"/>
    <property type="match status" value="1"/>
</dbReference>
<gene>
    <name evidence="17" type="primary">acnA</name>
    <name evidence="17" type="ORF">HC248_01018</name>
</gene>
<accession>A0A6H2H8C7</accession>
<evidence type="ECO:0000256" key="13">
    <source>
        <dbReference type="ARBA" id="ARBA00031977"/>
    </source>
</evidence>
<dbReference type="InterPro" id="IPR000573">
    <property type="entry name" value="AconitaseA/IPMdHydase_ssu_swvl"/>
</dbReference>
<keyword evidence="9" id="KW-0411">Iron-sulfur</keyword>
<evidence type="ECO:0000256" key="4">
    <source>
        <dbReference type="ARBA" id="ARBA00012926"/>
    </source>
</evidence>
<evidence type="ECO:0000256" key="12">
    <source>
        <dbReference type="ARBA" id="ARBA00031081"/>
    </source>
</evidence>
<evidence type="ECO:0000256" key="5">
    <source>
        <dbReference type="ARBA" id="ARBA00019378"/>
    </source>
</evidence>
<dbReference type="FunFam" id="3.20.19.10:FF:000001">
    <property type="entry name" value="Aconitate hydratase"/>
    <property type="match status" value="1"/>
</dbReference>
<keyword evidence="7" id="KW-0479">Metal-binding</keyword>
<dbReference type="GO" id="GO:0046872">
    <property type="term" value="F:metal ion binding"/>
    <property type="evidence" value="ECO:0007669"/>
    <property type="project" value="UniProtKB-KW"/>
</dbReference>
<dbReference type="GO" id="GO:0051539">
    <property type="term" value="F:4 iron, 4 sulfur cluster binding"/>
    <property type="evidence" value="ECO:0007669"/>
    <property type="project" value="UniProtKB-KW"/>
</dbReference>
<dbReference type="Pfam" id="PF00694">
    <property type="entry name" value="Aconitase_C"/>
    <property type="match status" value="1"/>
</dbReference>
<feature type="region of interest" description="Disordered" evidence="14">
    <location>
        <begin position="1"/>
        <end position="38"/>
    </location>
</feature>
<keyword evidence="8" id="KW-0408">Iron</keyword>
<evidence type="ECO:0000256" key="9">
    <source>
        <dbReference type="ARBA" id="ARBA00023014"/>
    </source>
</evidence>
<dbReference type="Proteomes" id="UP000502041">
    <property type="component" value="Chromosome"/>
</dbReference>
<dbReference type="RefSeq" id="WP_168921556.1">
    <property type="nucleotide sequence ID" value="NZ_CP051461.1"/>
</dbReference>
<dbReference type="CDD" id="cd01580">
    <property type="entry name" value="AcnA_IRP_Swivel"/>
    <property type="match status" value="1"/>
</dbReference>
<proteinExistence type="inferred from homology"/>
<comment type="cofactor">
    <cofactor evidence="1">
        <name>[4Fe-4S] cluster</name>
        <dbReference type="ChEBI" id="CHEBI:49883"/>
    </cofactor>
</comment>
<dbReference type="GO" id="GO:0003994">
    <property type="term" value="F:aconitate hydratase activity"/>
    <property type="evidence" value="ECO:0007669"/>
    <property type="project" value="UniProtKB-EC"/>
</dbReference>